<dbReference type="SUPFAM" id="SSF54593">
    <property type="entry name" value="Glyoxalase/Bleomycin resistance protein/Dihydroxybiphenyl dioxygenase"/>
    <property type="match status" value="1"/>
</dbReference>
<evidence type="ECO:0000313" key="2">
    <source>
        <dbReference type="EMBL" id="MBJ6752483.1"/>
    </source>
</evidence>
<gene>
    <name evidence="2" type="ORF">JFN91_19890</name>
</gene>
<organism evidence="2 3">
    <name type="scientific">Geomonas anaerohicana</name>
    <dbReference type="NCBI Taxonomy" id="2798583"/>
    <lineage>
        <taxon>Bacteria</taxon>
        <taxon>Pseudomonadati</taxon>
        <taxon>Thermodesulfobacteriota</taxon>
        <taxon>Desulfuromonadia</taxon>
        <taxon>Geobacterales</taxon>
        <taxon>Geobacteraceae</taxon>
        <taxon>Geomonas</taxon>
    </lineage>
</organism>
<evidence type="ECO:0000259" key="1">
    <source>
        <dbReference type="PROSITE" id="PS51819"/>
    </source>
</evidence>
<dbReference type="InterPro" id="IPR029068">
    <property type="entry name" value="Glyas_Bleomycin-R_OHBP_Dase"/>
</dbReference>
<dbReference type="Gene3D" id="3.30.720.110">
    <property type="match status" value="1"/>
</dbReference>
<protein>
    <submittedName>
        <fullName evidence="2">VOC family protein</fullName>
    </submittedName>
</protein>
<proteinExistence type="predicted"/>
<accession>A0ABS0YJE1</accession>
<dbReference type="Proteomes" id="UP000614714">
    <property type="component" value="Unassembled WGS sequence"/>
</dbReference>
<dbReference type="EMBL" id="JAEMHL010000016">
    <property type="protein sequence ID" value="MBJ6752483.1"/>
    <property type="molecule type" value="Genomic_DNA"/>
</dbReference>
<dbReference type="RefSeq" id="WP_199390892.1">
    <property type="nucleotide sequence ID" value="NZ_JAEMHL010000016.1"/>
</dbReference>
<keyword evidence="3" id="KW-1185">Reference proteome</keyword>
<name>A0ABS0YJE1_9BACT</name>
<dbReference type="Pfam" id="PF00903">
    <property type="entry name" value="Glyoxalase"/>
    <property type="match status" value="1"/>
</dbReference>
<comment type="caution">
    <text evidence="2">The sequence shown here is derived from an EMBL/GenBank/DDBJ whole genome shotgun (WGS) entry which is preliminary data.</text>
</comment>
<reference evidence="2 3" key="1">
    <citation type="submission" date="2020-12" db="EMBL/GenBank/DDBJ databases">
        <title>Geomonas sp. Red421, isolated from paddy soil.</title>
        <authorList>
            <person name="Xu Z."/>
            <person name="Zhang Z."/>
            <person name="Masuda Y."/>
            <person name="Itoh H."/>
            <person name="Senoo K."/>
        </authorList>
    </citation>
    <scope>NUCLEOTIDE SEQUENCE [LARGE SCALE GENOMIC DNA]</scope>
    <source>
        <strain evidence="2 3">Red421</strain>
    </source>
</reference>
<dbReference type="CDD" id="cd07246">
    <property type="entry name" value="VOC_like"/>
    <property type="match status" value="1"/>
</dbReference>
<dbReference type="Gene3D" id="3.30.720.120">
    <property type="match status" value="1"/>
</dbReference>
<evidence type="ECO:0000313" key="3">
    <source>
        <dbReference type="Proteomes" id="UP000614714"/>
    </source>
</evidence>
<dbReference type="InterPro" id="IPR004360">
    <property type="entry name" value="Glyas_Fos-R_dOase_dom"/>
</dbReference>
<dbReference type="PROSITE" id="PS51819">
    <property type="entry name" value="VOC"/>
    <property type="match status" value="1"/>
</dbReference>
<dbReference type="InterPro" id="IPR037523">
    <property type="entry name" value="VOC_core"/>
</dbReference>
<feature type="domain" description="VOC" evidence="1">
    <location>
        <begin position="8"/>
        <end position="134"/>
    </location>
</feature>
<dbReference type="PANTHER" id="PTHR34109">
    <property type="entry name" value="BNAUNNG04460D PROTEIN-RELATED"/>
    <property type="match status" value="1"/>
</dbReference>
<dbReference type="PANTHER" id="PTHR34109:SF1">
    <property type="entry name" value="VOC DOMAIN-CONTAINING PROTEIN"/>
    <property type="match status" value="1"/>
</dbReference>
<sequence>MVKSIPEGFHSVTAMFMFKDCRKAIDFYRNAFGAVERYAMPGPDGKGIMHAELMVGDSIIMMGDEFPGENCKSAETLGASPISFYLYVENVDAAFRRALEAGAIEKMEVQDMFWGDRAGSLQDPFGYNWMLATHTRDLTPEEIREGAKAAFAQVPKEIKEIKS</sequence>